<proteinExistence type="predicted"/>
<dbReference type="InterPro" id="IPR004244">
    <property type="entry name" value="Transposase_22"/>
</dbReference>
<evidence type="ECO:0000256" key="1">
    <source>
        <dbReference type="SAM" id="Coils"/>
    </source>
</evidence>
<protein>
    <recommendedName>
        <fullName evidence="4">L1 transposable element RRM domain-containing protein</fullName>
    </recommendedName>
</protein>
<reference evidence="2" key="1">
    <citation type="submission" date="2025-08" db="UniProtKB">
        <authorList>
            <consortium name="Ensembl"/>
        </authorList>
    </citation>
    <scope>IDENTIFICATION</scope>
</reference>
<dbReference type="PANTHER" id="PTHR11505">
    <property type="entry name" value="L1 TRANSPOSABLE ELEMENT-RELATED"/>
    <property type="match status" value="1"/>
</dbReference>
<dbReference type="Gene3D" id="1.20.5.340">
    <property type="match status" value="1"/>
</dbReference>
<dbReference type="Gene3D" id="3.30.70.1820">
    <property type="entry name" value="L1 transposable element, RRM domain"/>
    <property type="match status" value="1"/>
</dbReference>
<accession>A0A8C5CK32</accession>
<reference evidence="2" key="2">
    <citation type="submission" date="2025-09" db="UniProtKB">
        <authorList>
            <consortium name="Ensembl"/>
        </authorList>
    </citation>
    <scope>IDENTIFICATION</scope>
</reference>
<dbReference type="Proteomes" id="UP000694546">
    <property type="component" value="Chromosome 15"/>
</dbReference>
<dbReference type="Ensembl" id="ENSGMOT00000025541.1">
    <property type="protein sequence ID" value="ENSGMOP00000061538.1"/>
    <property type="gene ID" value="ENSGMOG00000024188.1"/>
</dbReference>
<dbReference type="Gene3D" id="3.30.250.20">
    <property type="entry name" value="L1 transposable element, C-terminal domain"/>
    <property type="match status" value="1"/>
</dbReference>
<evidence type="ECO:0000313" key="2">
    <source>
        <dbReference type="Ensembl" id="ENSGMOP00000061538.1"/>
    </source>
</evidence>
<evidence type="ECO:0000313" key="3">
    <source>
        <dbReference type="Proteomes" id="UP000694546"/>
    </source>
</evidence>
<sequence length="232" mass="26566">MAAISKGNKMITSKIEDLNSTLKTLQQKTALIEKKQDDFEGGLNRIDKDVDNLSRRHSQAEHMVSDLKLKVDDMENHSRLTGIPAGLEGNSPTKFVGTLLLNTLGPVNFPNGIELQRAHRALAARPRPGQPPRVIIMQFLRYQDKERALARARQLGTLRHENNIIRLYPDYSFDLQQKRRRFDDTKKILREKKVDYRLVYPARLMLKHAGKEISYTDPVEAHTFAESLPVTN</sequence>
<organism evidence="2 3">
    <name type="scientific">Gadus morhua</name>
    <name type="common">Atlantic cod</name>
    <dbReference type="NCBI Taxonomy" id="8049"/>
    <lineage>
        <taxon>Eukaryota</taxon>
        <taxon>Metazoa</taxon>
        <taxon>Chordata</taxon>
        <taxon>Craniata</taxon>
        <taxon>Vertebrata</taxon>
        <taxon>Euteleostomi</taxon>
        <taxon>Actinopterygii</taxon>
        <taxon>Neopterygii</taxon>
        <taxon>Teleostei</taxon>
        <taxon>Neoteleostei</taxon>
        <taxon>Acanthomorphata</taxon>
        <taxon>Zeiogadaria</taxon>
        <taxon>Gadariae</taxon>
        <taxon>Gadiformes</taxon>
        <taxon>Gadoidei</taxon>
        <taxon>Gadidae</taxon>
        <taxon>Gadus</taxon>
    </lineage>
</organism>
<dbReference type="InterPro" id="IPR042566">
    <property type="entry name" value="L1_C"/>
</dbReference>
<dbReference type="AlphaFoldDB" id="A0A8C5CK32"/>
<evidence type="ECO:0008006" key="4">
    <source>
        <dbReference type="Google" id="ProtNLM"/>
    </source>
</evidence>
<feature type="coiled-coil region" evidence="1">
    <location>
        <begin position="8"/>
        <end position="70"/>
    </location>
</feature>
<dbReference type="OMA" id="IMQFLRY"/>
<name>A0A8C5CK32_GADMO</name>
<keyword evidence="1" id="KW-0175">Coiled coil</keyword>
<keyword evidence="3" id="KW-1185">Reference proteome</keyword>
<dbReference type="GeneTree" id="ENSGT01040000241523"/>
<dbReference type="SUPFAM" id="SSF57997">
    <property type="entry name" value="Tropomyosin"/>
    <property type="match status" value="1"/>
</dbReference>